<dbReference type="GO" id="GO:0005739">
    <property type="term" value="C:mitochondrion"/>
    <property type="evidence" value="ECO:0007669"/>
    <property type="project" value="InterPro"/>
</dbReference>
<accession>A0A0D2P127</accession>
<evidence type="ECO:0000313" key="2">
    <source>
        <dbReference type="Proteomes" id="UP000054270"/>
    </source>
</evidence>
<name>A0A0D2P127_HYPSF</name>
<dbReference type="PANTHER" id="PTHR35316">
    <property type="entry name" value="28S RIBOSOMAL S34 PROTEIN"/>
    <property type="match status" value="1"/>
</dbReference>
<dbReference type="OMA" id="NIPNCYW"/>
<keyword evidence="2" id="KW-1185">Reference proteome</keyword>
<protein>
    <submittedName>
        <fullName evidence="1">Uncharacterized protein</fullName>
    </submittedName>
</protein>
<proteinExistence type="predicted"/>
<sequence length="127" mass="14283">MSARINANAFARTLKKLVPTKGLPPVLKPRCGNLYEVLSRTPTGGIGMEVHQTRWSEKNIPNCYWVVTRSQFKLQGTHGKAWGRLHWKGVPISIKDEIIRGSLKYTWKEGRSIQKAGTSPVKAKTEL</sequence>
<organism evidence="1 2">
    <name type="scientific">Hypholoma sublateritium (strain FD-334 SS-4)</name>
    <dbReference type="NCBI Taxonomy" id="945553"/>
    <lineage>
        <taxon>Eukaryota</taxon>
        <taxon>Fungi</taxon>
        <taxon>Dikarya</taxon>
        <taxon>Basidiomycota</taxon>
        <taxon>Agaricomycotina</taxon>
        <taxon>Agaricomycetes</taxon>
        <taxon>Agaricomycetidae</taxon>
        <taxon>Agaricales</taxon>
        <taxon>Agaricineae</taxon>
        <taxon>Strophariaceae</taxon>
        <taxon>Hypholoma</taxon>
    </lineage>
</organism>
<dbReference type="Pfam" id="PF16053">
    <property type="entry name" value="MRP-S34"/>
    <property type="match status" value="1"/>
</dbReference>
<dbReference type="EMBL" id="KN817536">
    <property type="protein sequence ID" value="KJA24594.1"/>
    <property type="molecule type" value="Genomic_DNA"/>
</dbReference>
<dbReference type="GO" id="GO:0003735">
    <property type="term" value="F:structural constituent of ribosome"/>
    <property type="evidence" value="ECO:0007669"/>
    <property type="project" value="InterPro"/>
</dbReference>
<gene>
    <name evidence="1" type="ORF">HYPSUDRAFT_38651</name>
</gene>
<dbReference type="InterPro" id="IPR032053">
    <property type="entry name" value="Ribosomal_mS34"/>
</dbReference>
<evidence type="ECO:0000313" key="1">
    <source>
        <dbReference type="EMBL" id="KJA24594.1"/>
    </source>
</evidence>
<reference evidence="2" key="1">
    <citation type="submission" date="2014-04" db="EMBL/GenBank/DDBJ databases">
        <title>Evolutionary Origins and Diversification of the Mycorrhizal Mutualists.</title>
        <authorList>
            <consortium name="DOE Joint Genome Institute"/>
            <consortium name="Mycorrhizal Genomics Consortium"/>
            <person name="Kohler A."/>
            <person name="Kuo A."/>
            <person name="Nagy L.G."/>
            <person name="Floudas D."/>
            <person name="Copeland A."/>
            <person name="Barry K.W."/>
            <person name="Cichocki N."/>
            <person name="Veneault-Fourrey C."/>
            <person name="LaButti K."/>
            <person name="Lindquist E.A."/>
            <person name="Lipzen A."/>
            <person name="Lundell T."/>
            <person name="Morin E."/>
            <person name="Murat C."/>
            <person name="Riley R."/>
            <person name="Ohm R."/>
            <person name="Sun H."/>
            <person name="Tunlid A."/>
            <person name="Henrissat B."/>
            <person name="Grigoriev I.V."/>
            <person name="Hibbett D.S."/>
            <person name="Martin F."/>
        </authorList>
    </citation>
    <scope>NUCLEOTIDE SEQUENCE [LARGE SCALE GENOMIC DNA]</scope>
    <source>
        <strain evidence="2">FD-334 SS-4</strain>
    </source>
</reference>
<dbReference type="Proteomes" id="UP000054270">
    <property type="component" value="Unassembled WGS sequence"/>
</dbReference>
<dbReference type="OrthoDB" id="16434at2759"/>
<dbReference type="PANTHER" id="PTHR35316:SF1">
    <property type="entry name" value="28S RIBOSOMAL S34 PROTEIN"/>
    <property type="match status" value="1"/>
</dbReference>
<dbReference type="AlphaFoldDB" id="A0A0D2P127"/>